<organism evidence="1 2">
    <name type="scientific">Scomber scombrus</name>
    <name type="common">Atlantic mackerel</name>
    <name type="synonym">Scomber vernalis</name>
    <dbReference type="NCBI Taxonomy" id="13677"/>
    <lineage>
        <taxon>Eukaryota</taxon>
        <taxon>Metazoa</taxon>
        <taxon>Chordata</taxon>
        <taxon>Craniata</taxon>
        <taxon>Vertebrata</taxon>
        <taxon>Euteleostomi</taxon>
        <taxon>Actinopterygii</taxon>
        <taxon>Neopterygii</taxon>
        <taxon>Teleostei</taxon>
        <taxon>Neoteleostei</taxon>
        <taxon>Acanthomorphata</taxon>
        <taxon>Pelagiaria</taxon>
        <taxon>Scombriformes</taxon>
        <taxon>Scombridae</taxon>
        <taxon>Scomber</taxon>
    </lineage>
</organism>
<gene>
    <name evidence="1" type="ORF">FSCOSCO3_A013796</name>
</gene>
<feature type="non-terminal residue" evidence="1">
    <location>
        <position position="1"/>
    </location>
</feature>
<name>A0AAV1QPQ4_SCOSC</name>
<dbReference type="EMBL" id="CAWUFR010003499">
    <property type="protein sequence ID" value="CAK6984995.1"/>
    <property type="molecule type" value="Genomic_DNA"/>
</dbReference>
<reference evidence="1 2" key="1">
    <citation type="submission" date="2024-01" db="EMBL/GenBank/DDBJ databases">
        <authorList>
            <person name="Alioto T."/>
            <person name="Alioto T."/>
            <person name="Gomez Garrido J."/>
        </authorList>
    </citation>
    <scope>NUCLEOTIDE SEQUENCE [LARGE SCALE GENOMIC DNA]</scope>
</reference>
<comment type="caution">
    <text evidence="1">The sequence shown here is derived from an EMBL/GenBank/DDBJ whole genome shotgun (WGS) entry which is preliminary data.</text>
</comment>
<proteinExistence type="predicted"/>
<evidence type="ECO:0000313" key="2">
    <source>
        <dbReference type="Proteomes" id="UP001314229"/>
    </source>
</evidence>
<keyword evidence="2" id="KW-1185">Reference proteome</keyword>
<feature type="non-terminal residue" evidence="1">
    <location>
        <position position="267"/>
    </location>
</feature>
<protein>
    <submittedName>
        <fullName evidence="1">Uncharacterized protein LOC113068417</fullName>
    </submittedName>
</protein>
<dbReference type="Proteomes" id="UP001314229">
    <property type="component" value="Unassembled WGS sequence"/>
</dbReference>
<accession>A0AAV1QPQ4</accession>
<dbReference type="AlphaFoldDB" id="A0AAV1QPQ4"/>
<dbReference type="PANTHER" id="PTHR47526:SF3">
    <property type="entry name" value="PHD-TYPE DOMAIN-CONTAINING PROTEIN"/>
    <property type="match status" value="1"/>
</dbReference>
<sequence>RQTSSRRKEIALSDIKDPYEVSAKEWTRDPDALPPLTFPDIFVYLVCVVSAYTKAPFRNFKFMEAHVQFTNGWVHDLEACKPMSSEYTVVRTKVMHSQRLNEPPLKPWVIVSGAGKEYGHCTCMAGIAETCTYDSSPLLETLLHHSKAAGLSGMEKYYTQYKEYRAAAPPSVLPQCLAKSLYDDSIDARDLKASQYCHEAGVLPTYTDLSINCPDQIGNFPKIGASPNGLIICEWKGCLEDFIMVRIFPDSEFWEARLQKVQDFFKV</sequence>
<dbReference type="PANTHER" id="PTHR47526">
    <property type="entry name" value="ATP-DEPENDENT DNA HELICASE"/>
    <property type="match status" value="1"/>
</dbReference>
<evidence type="ECO:0000313" key="1">
    <source>
        <dbReference type="EMBL" id="CAK6984995.1"/>
    </source>
</evidence>